<evidence type="ECO:0000313" key="3">
    <source>
        <dbReference type="Proteomes" id="UP000355283"/>
    </source>
</evidence>
<accession>A0A4D9CTQ2</accession>
<protein>
    <submittedName>
        <fullName evidence="2">Uncharacterized protein</fullName>
    </submittedName>
</protein>
<dbReference type="EMBL" id="SDOX01000096">
    <property type="protein sequence ID" value="TFJ82631.1"/>
    <property type="molecule type" value="Genomic_DNA"/>
</dbReference>
<name>A0A4D9CTQ2_9STRA</name>
<dbReference type="Proteomes" id="UP000355283">
    <property type="component" value="Unassembled WGS sequence"/>
</dbReference>
<evidence type="ECO:0000313" key="2">
    <source>
        <dbReference type="EMBL" id="TFJ82631.1"/>
    </source>
</evidence>
<reference evidence="2 3" key="1">
    <citation type="submission" date="2019-01" db="EMBL/GenBank/DDBJ databases">
        <title>Nuclear Genome Assembly of the Microalgal Biofuel strain Nannochloropsis salina CCMP1776.</title>
        <authorList>
            <person name="Hovde B."/>
        </authorList>
    </citation>
    <scope>NUCLEOTIDE SEQUENCE [LARGE SCALE GENOMIC DNA]</scope>
    <source>
        <strain evidence="2 3">CCMP1776</strain>
    </source>
</reference>
<keyword evidence="1" id="KW-0472">Membrane</keyword>
<proteinExistence type="predicted"/>
<keyword evidence="1" id="KW-1133">Transmembrane helix</keyword>
<dbReference type="AlphaFoldDB" id="A0A4D9CTQ2"/>
<evidence type="ECO:0000256" key="1">
    <source>
        <dbReference type="SAM" id="Phobius"/>
    </source>
</evidence>
<keyword evidence="1" id="KW-0812">Transmembrane</keyword>
<comment type="caution">
    <text evidence="2">The sequence shown here is derived from an EMBL/GenBank/DDBJ whole genome shotgun (WGS) entry which is preliminary data.</text>
</comment>
<sequence>MKKATANEKNLETISTFLLPFVAMIYLGIVLKKYPLEEYADIVTNEYLLLGFKNVEALRRHLVDNLIGSCVWGLTFMYIRKMANPELRQTAWKNTQDGYFATITTFVTGLLKAACNNFANRP</sequence>
<keyword evidence="3" id="KW-1185">Reference proteome</keyword>
<organism evidence="2 3">
    <name type="scientific">Nannochloropsis salina CCMP1776</name>
    <dbReference type="NCBI Taxonomy" id="1027361"/>
    <lineage>
        <taxon>Eukaryota</taxon>
        <taxon>Sar</taxon>
        <taxon>Stramenopiles</taxon>
        <taxon>Ochrophyta</taxon>
        <taxon>Eustigmatophyceae</taxon>
        <taxon>Eustigmatales</taxon>
        <taxon>Monodopsidaceae</taxon>
        <taxon>Microchloropsis</taxon>
        <taxon>Microchloropsis salina</taxon>
    </lineage>
</organism>
<gene>
    <name evidence="2" type="ORF">NSK_006055</name>
</gene>
<feature type="transmembrane region" description="Helical" evidence="1">
    <location>
        <begin position="12"/>
        <end position="31"/>
    </location>
</feature>